<proteinExistence type="predicted"/>
<dbReference type="AlphaFoldDB" id="A0AAD1ZYU7"/>
<dbReference type="PANTHER" id="PTHR43625:SF40">
    <property type="entry name" value="ALDO-KETO REDUCTASE YAKC [NADP(+)]"/>
    <property type="match status" value="1"/>
</dbReference>
<dbReference type="Proteomes" id="UP000834106">
    <property type="component" value="Chromosome 15"/>
</dbReference>
<dbReference type="EMBL" id="OU503050">
    <property type="protein sequence ID" value="CAI9777021.1"/>
    <property type="molecule type" value="Genomic_DNA"/>
</dbReference>
<dbReference type="Gene3D" id="3.20.20.100">
    <property type="entry name" value="NADP-dependent oxidoreductase domain"/>
    <property type="match status" value="1"/>
</dbReference>
<name>A0AAD1ZYU7_9LAMI</name>
<protein>
    <recommendedName>
        <fullName evidence="5">NADP-dependent oxidoreductase domain-containing protein</fullName>
    </recommendedName>
</protein>
<keyword evidence="1" id="KW-0521">NADP</keyword>
<dbReference type="InterPro" id="IPR036812">
    <property type="entry name" value="NAD(P)_OxRdtase_dom_sf"/>
</dbReference>
<dbReference type="GO" id="GO:0016491">
    <property type="term" value="F:oxidoreductase activity"/>
    <property type="evidence" value="ECO:0007669"/>
    <property type="project" value="UniProtKB-KW"/>
</dbReference>
<accession>A0AAD1ZYU7</accession>
<dbReference type="GO" id="GO:0005737">
    <property type="term" value="C:cytoplasm"/>
    <property type="evidence" value="ECO:0007669"/>
    <property type="project" value="TreeGrafter"/>
</dbReference>
<evidence type="ECO:0000256" key="2">
    <source>
        <dbReference type="ARBA" id="ARBA00023002"/>
    </source>
</evidence>
<reference evidence="3" key="1">
    <citation type="submission" date="2023-05" db="EMBL/GenBank/DDBJ databases">
        <authorList>
            <person name="Huff M."/>
        </authorList>
    </citation>
    <scope>NUCLEOTIDE SEQUENCE</scope>
</reference>
<dbReference type="InterPro" id="IPR050791">
    <property type="entry name" value="Aldo-Keto_reductase"/>
</dbReference>
<evidence type="ECO:0000313" key="4">
    <source>
        <dbReference type="Proteomes" id="UP000834106"/>
    </source>
</evidence>
<evidence type="ECO:0008006" key="5">
    <source>
        <dbReference type="Google" id="ProtNLM"/>
    </source>
</evidence>
<evidence type="ECO:0000313" key="3">
    <source>
        <dbReference type="EMBL" id="CAI9777021.1"/>
    </source>
</evidence>
<evidence type="ECO:0000256" key="1">
    <source>
        <dbReference type="ARBA" id="ARBA00022857"/>
    </source>
</evidence>
<sequence length="136" mass="15363">MLLIQLRRYSWSGLCGAKIQRELGIGLVVYSPLGHDSSLLVQRWLKLCLKETSESYNQDSNLRIWSIIRICLRGTTKIENLNENIRSLSVKLTKEDMAELKSIAPADAMKGDRYGSKIPTWKNADTPPLSNWTVAA</sequence>
<gene>
    <name evidence="3" type="ORF">FPE_LOCUS24451</name>
</gene>
<keyword evidence="4" id="KW-1185">Reference proteome</keyword>
<organism evidence="3 4">
    <name type="scientific">Fraxinus pennsylvanica</name>
    <dbReference type="NCBI Taxonomy" id="56036"/>
    <lineage>
        <taxon>Eukaryota</taxon>
        <taxon>Viridiplantae</taxon>
        <taxon>Streptophyta</taxon>
        <taxon>Embryophyta</taxon>
        <taxon>Tracheophyta</taxon>
        <taxon>Spermatophyta</taxon>
        <taxon>Magnoliopsida</taxon>
        <taxon>eudicotyledons</taxon>
        <taxon>Gunneridae</taxon>
        <taxon>Pentapetalae</taxon>
        <taxon>asterids</taxon>
        <taxon>lamiids</taxon>
        <taxon>Lamiales</taxon>
        <taxon>Oleaceae</taxon>
        <taxon>Oleeae</taxon>
        <taxon>Fraxinus</taxon>
    </lineage>
</organism>
<keyword evidence="2" id="KW-0560">Oxidoreductase</keyword>
<dbReference type="SUPFAM" id="SSF51430">
    <property type="entry name" value="NAD(P)-linked oxidoreductase"/>
    <property type="match status" value="1"/>
</dbReference>
<dbReference type="PANTHER" id="PTHR43625">
    <property type="entry name" value="AFLATOXIN B1 ALDEHYDE REDUCTASE"/>
    <property type="match status" value="1"/>
</dbReference>